<organism evidence="2 3">
    <name type="scientific">Entomortierella chlamydospora</name>
    <dbReference type="NCBI Taxonomy" id="101097"/>
    <lineage>
        <taxon>Eukaryota</taxon>
        <taxon>Fungi</taxon>
        <taxon>Fungi incertae sedis</taxon>
        <taxon>Mucoromycota</taxon>
        <taxon>Mortierellomycotina</taxon>
        <taxon>Mortierellomycetes</taxon>
        <taxon>Mortierellales</taxon>
        <taxon>Mortierellaceae</taxon>
        <taxon>Entomortierella</taxon>
    </lineage>
</organism>
<proteinExistence type="predicted"/>
<accession>A0A9P6MEZ5</accession>
<feature type="region of interest" description="Disordered" evidence="1">
    <location>
        <begin position="30"/>
        <end position="56"/>
    </location>
</feature>
<dbReference type="AlphaFoldDB" id="A0A9P6MEZ5"/>
<protein>
    <submittedName>
        <fullName evidence="2">Uncharacterized protein</fullName>
    </submittedName>
</protein>
<reference evidence="2" key="1">
    <citation type="journal article" date="2020" name="Fungal Divers.">
        <title>Resolving the Mortierellaceae phylogeny through synthesis of multi-gene phylogenetics and phylogenomics.</title>
        <authorList>
            <person name="Vandepol N."/>
            <person name="Liber J."/>
            <person name="Desiro A."/>
            <person name="Na H."/>
            <person name="Kennedy M."/>
            <person name="Barry K."/>
            <person name="Grigoriev I.V."/>
            <person name="Miller A.N."/>
            <person name="O'Donnell K."/>
            <person name="Stajich J.E."/>
            <person name="Bonito G."/>
        </authorList>
    </citation>
    <scope>NUCLEOTIDE SEQUENCE</scope>
    <source>
        <strain evidence="2">NRRL 2769</strain>
    </source>
</reference>
<gene>
    <name evidence="2" type="ORF">BGZ80_007253</name>
</gene>
<sequence>MTRYETQEPRIRSNSITAAWSYIWRGSKTHQNQHLNGNPSTPSTNKHQTITEDDDEDRVLGKGIARKSCWELEDFTQTRAFNGTRPTAPTTTSITAPVCSGTDRNP</sequence>
<evidence type="ECO:0000313" key="2">
    <source>
        <dbReference type="EMBL" id="KAF9996401.1"/>
    </source>
</evidence>
<feature type="region of interest" description="Disordered" evidence="1">
    <location>
        <begin position="80"/>
        <end position="106"/>
    </location>
</feature>
<dbReference type="EMBL" id="JAAAID010003684">
    <property type="protein sequence ID" value="KAF9996401.1"/>
    <property type="molecule type" value="Genomic_DNA"/>
</dbReference>
<comment type="caution">
    <text evidence="2">The sequence shown here is derived from an EMBL/GenBank/DDBJ whole genome shotgun (WGS) entry which is preliminary data.</text>
</comment>
<keyword evidence="3" id="KW-1185">Reference proteome</keyword>
<dbReference type="Proteomes" id="UP000703661">
    <property type="component" value="Unassembled WGS sequence"/>
</dbReference>
<evidence type="ECO:0000313" key="3">
    <source>
        <dbReference type="Proteomes" id="UP000703661"/>
    </source>
</evidence>
<name>A0A9P6MEZ5_9FUNG</name>
<feature type="compositionally biased region" description="Low complexity" evidence="1">
    <location>
        <begin position="84"/>
        <end position="97"/>
    </location>
</feature>
<evidence type="ECO:0000256" key="1">
    <source>
        <dbReference type="SAM" id="MobiDB-lite"/>
    </source>
</evidence>
<feature type="compositionally biased region" description="Polar residues" evidence="1">
    <location>
        <begin position="30"/>
        <end position="48"/>
    </location>
</feature>